<accession>A0A7R9LKV8</accession>
<dbReference type="Proteomes" id="UP000728032">
    <property type="component" value="Unassembled WGS sequence"/>
</dbReference>
<dbReference type="InterPro" id="IPR032675">
    <property type="entry name" value="LRR_dom_sf"/>
</dbReference>
<dbReference type="InterPro" id="IPR036047">
    <property type="entry name" value="F-box-like_dom_sf"/>
</dbReference>
<gene>
    <name evidence="3" type="ORF">ONB1V03_LOCUS4145</name>
</gene>
<dbReference type="Gene3D" id="3.80.10.10">
    <property type="entry name" value="Ribonuclease Inhibitor"/>
    <property type="match status" value="1"/>
</dbReference>
<sequence>MNINDLNDDCLSIIFSYIPLKQLFIDRRVCRHWRQTIDNLVANERHLVYNQAINGTKRDQYFYKYKDNVDSLLDLNQFECVVQLMPKLTALTLNGIKANDAMLPIVATSGANITRLHLMSGEESLTFVGFKYLVRRFPGLTHLDLPNCQLDDDLIHIITTNLHQLVHLNFGTDRNRALKNYRLSRFTGHTLRHIGPRIRSLMIGESMYWDEQLVQSLMASSARHVTTLRIHLIKLKALRTVCEGMPQLKHFYCSFNGGDINTHENNVGCVRHLQRLHSLEVLELIDDGRHHCGINGCYSVYTLDALMEAMNGMSQLKVLRLIDFDNWHSFKPNIDPLLSELRRFCPNLRELGISAGLFQLKAESYGLIGLLNVSVLTVQGDSCLNVGEGLNHSNKHNYLTDEVVVELLKSSPGMRRLKVENCVFVGEEAIAGCLQESATRSRQRIELIFSNTRLNSANQLTAKVPQNVSLVVTKEVEAIDLEDYSDGSSSFDSSDSDSIHLFSEDDDDVYNEM</sequence>
<feature type="compositionally biased region" description="Acidic residues" evidence="1">
    <location>
        <begin position="504"/>
        <end position="513"/>
    </location>
</feature>
<evidence type="ECO:0000256" key="1">
    <source>
        <dbReference type="SAM" id="MobiDB-lite"/>
    </source>
</evidence>
<dbReference type="AlphaFoldDB" id="A0A7R9LKV8"/>
<organism evidence="3">
    <name type="scientific">Oppiella nova</name>
    <dbReference type="NCBI Taxonomy" id="334625"/>
    <lineage>
        <taxon>Eukaryota</taxon>
        <taxon>Metazoa</taxon>
        <taxon>Ecdysozoa</taxon>
        <taxon>Arthropoda</taxon>
        <taxon>Chelicerata</taxon>
        <taxon>Arachnida</taxon>
        <taxon>Acari</taxon>
        <taxon>Acariformes</taxon>
        <taxon>Sarcoptiformes</taxon>
        <taxon>Oribatida</taxon>
        <taxon>Brachypylina</taxon>
        <taxon>Oppioidea</taxon>
        <taxon>Oppiidae</taxon>
        <taxon>Oppiella</taxon>
    </lineage>
</organism>
<feature type="region of interest" description="Disordered" evidence="1">
    <location>
        <begin position="484"/>
        <end position="513"/>
    </location>
</feature>
<dbReference type="PROSITE" id="PS50181">
    <property type="entry name" value="FBOX"/>
    <property type="match status" value="1"/>
</dbReference>
<dbReference type="EMBL" id="CAJPVJ010001368">
    <property type="protein sequence ID" value="CAG2164594.1"/>
    <property type="molecule type" value="Genomic_DNA"/>
</dbReference>
<dbReference type="PANTHER" id="PTHR38926:SF72">
    <property type="entry name" value="IM:7136021-RELATED"/>
    <property type="match status" value="1"/>
</dbReference>
<dbReference type="SMART" id="SM00256">
    <property type="entry name" value="FBOX"/>
    <property type="match status" value="1"/>
</dbReference>
<dbReference type="PANTHER" id="PTHR38926">
    <property type="entry name" value="F-BOX DOMAIN CONTAINING PROTEIN, EXPRESSED"/>
    <property type="match status" value="1"/>
</dbReference>
<protein>
    <recommendedName>
        <fullName evidence="2">F-box domain-containing protein</fullName>
    </recommendedName>
</protein>
<dbReference type="Pfam" id="PF00646">
    <property type="entry name" value="F-box"/>
    <property type="match status" value="1"/>
</dbReference>
<dbReference type="InterPro" id="IPR001810">
    <property type="entry name" value="F-box_dom"/>
</dbReference>
<feature type="domain" description="F-box" evidence="2">
    <location>
        <begin position="1"/>
        <end position="52"/>
    </location>
</feature>
<dbReference type="OrthoDB" id="549243at2759"/>
<dbReference type="SUPFAM" id="SSF52047">
    <property type="entry name" value="RNI-like"/>
    <property type="match status" value="1"/>
</dbReference>
<evidence type="ECO:0000259" key="2">
    <source>
        <dbReference type="PROSITE" id="PS50181"/>
    </source>
</evidence>
<keyword evidence="4" id="KW-1185">Reference proteome</keyword>
<reference evidence="3" key="1">
    <citation type="submission" date="2020-11" db="EMBL/GenBank/DDBJ databases">
        <authorList>
            <person name="Tran Van P."/>
        </authorList>
    </citation>
    <scope>NUCLEOTIDE SEQUENCE</scope>
</reference>
<evidence type="ECO:0000313" key="4">
    <source>
        <dbReference type="Proteomes" id="UP000728032"/>
    </source>
</evidence>
<name>A0A7R9LKV8_9ACAR</name>
<dbReference type="SUPFAM" id="SSF81383">
    <property type="entry name" value="F-box domain"/>
    <property type="match status" value="1"/>
</dbReference>
<evidence type="ECO:0000313" key="3">
    <source>
        <dbReference type="EMBL" id="CAD7643462.1"/>
    </source>
</evidence>
<dbReference type="EMBL" id="OC916193">
    <property type="protein sequence ID" value="CAD7643462.1"/>
    <property type="molecule type" value="Genomic_DNA"/>
</dbReference>
<dbReference type="Gene3D" id="1.20.1280.50">
    <property type="match status" value="1"/>
</dbReference>
<proteinExistence type="predicted"/>